<dbReference type="EMBL" id="UGMX01000002">
    <property type="protein sequence ID" value="STW08559.1"/>
    <property type="molecule type" value="Genomic_DNA"/>
</dbReference>
<dbReference type="PANTHER" id="PTHR30083:SF0">
    <property type="entry name" value="3'-PHOSPHOADENOSINE 5'-PHOSPHOSULFATE SULFOTRANSFERASE (PAPS REDUCTASE)_FAD SYNTHETASE"/>
    <property type="match status" value="1"/>
</dbReference>
<comment type="caution">
    <text evidence="2">The sequence shown here is derived from an EMBL/GenBank/DDBJ whole genome shotgun (WGS) entry which is preliminary data.</text>
</comment>
<dbReference type="Pfam" id="PF01507">
    <property type="entry name" value="PAPS_reduct"/>
    <property type="match status" value="1"/>
</dbReference>
<feature type="domain" description="Phosphoadenosine phosphosulphate reductase" evidence="1">
    <location>
        <begin position="78"/>
        <end position="156"/>
    </location>
</feature>
<dbReference type="PANTHER" id="PTHR30083">
    <property type="entry name" value="TRANSCRIPTIONAL REGULATOR-RELATED"/>
    <property type="match status" value="1"/>
</dbReference>
<sequence>MREEYRDVIEQFFWVALPLTTQNSLTQYNPEWQCWEPGANWVRQPPKDAITDPGYFPFYQSGMSFETFVREFADWFSQNRPAAVMVGIRADESLNRFIAISSQRKLRFADDKPWTTSAPGGHAWYIYPIYDWKTADIWTWFGKSGLSYNPLYNLMYQAGVPLRYMRICEPFGPEQRQGCGSTMCWSLNAGLPLPARQRRPLRRGLCRSR</sequence>
<evidence type="ECO:0000313" key="2">
    <source>
        <dbReference type="EMBL" id="STW08559.1"/>
    </source>
</evidence>
<dbReference type="InterPro" id="IPR014729">
    <property type="entry name" value="Rossmann-like_a/b/a_fold"/>
</dbReference>
<evidence type="ECO:0000259" key="1">
    <source>
        <dbReference type="Pfam" id="PF01507"/>
    </source>
</evidence>
<dbReference type="Proteomes" id="UP000254571">
    <property type="component" value="Unassembled WGS sequence"/>
</dbReference>
<dbReference type="Gene3D" id="3.40.50.620">
    <property type="entry name" value="HUPs"/>
    <property type="match status" value="1"/>
</dbReference>
<dbReference type="GO" id="GO:0071453">
    <property type="term" value="P:cellular response to oxygen levels"/>
    <property type="evidence" value="ECO:0007669"/>
    <property type="project" value="TreeGrafter"/>
</dbReference>
<reference evidence="2 3" key="1">
    <citation type="submission" date="2018-06" db="EMBL/GenBank/DDBJ databases">
        <authorList>
            <consortium name="Pathogen Informatics"/>
            <person name="Doyle S."/>
        </authorList>
    </citation>
    <scope>NUCLEOTIDE SEQUENCE [LARGE SCALE GENOMIC DNA]</scope>
    <source>
        <strain evidence="2 3">NCTC9149</strain>
    </source>
</reference>
<protein>
    <submittedName>
        <fullName evidence="2">Co-activator of prophage gene expression IbrA</fullName>
    </submittedName>
</protein>
<name>A0A7H4P7Z4_9ENTR</name>
<evidence type="ECO:0000313" key="3">
    <source>
        <dbReference type="Proteomes" id="UP000254571"/>
    </source>
</evidence>
<accession>A0A7H4P7Z4</accession>
<proteinExistence type="predicted"/>
<organism evidence="2 3">
    <name type="scientific">Klebsiella grimontii</name>
    <dbReference type="NCBI Taxonomy" id="2058152"/>
    <lineage>
        <taxon>Bacteria</taxon>
        <taxon>Pseudomonadati</taxon>
        <taxon>Pseudomonadota</taxon>
        <taxon>Gammaproteobacteria</taxon>
        <taxon>Enterobacterales</taxon>
        <taxon>Enterobacteriaceae</taxon>
        <taxon>Klebsiella/Raoultella group</taxon>
        <taxon>Klebsiella</taxon>
    </lineage>
</organism>
<dbReference type="AlphaFoldDB" id="A0A7H4P7Z4"/>
<dbReference type="SUPFAM" id="SSF52402">
    <property type="entry name" value="Adenine nucleotide alpha hydrolases-like"/>
    <property type="match status" value="1"/>
</dbReference>
<gene>
    <name evidence="2" type="ORF">NCTC9149_05025</name>
</gene>
<dbReference type="InterPro" id="IPR002500">
    <property type="entry name" value="PAPS_reduct_dom"/>
</dbReference>
<dbReference type="GO" id="GO:0003824">
    <property type="term" value="F:catalytic activity"/>
    <property type="evidence" value="ECO:0007669"/>
    <property type="project" value="InterPro"/>
</dbReference>